<organism evidence="2 3">
    <name type="scientific">Flagellimonas lutimaris</name>
    <dbReference type="NCBI Taxonomy" id="475082"/>
    <lineage>
        <taxon>Bacteria</taxon>
        <taxon>Pseudomonadati</taxon>
        <taxon>Bacteroidota</taxon>
        <taxon>Flavobacteriia</taxon>
        <taxon>Flavobacteriales</taxon>
        <taxon>Flavobacteriaceae</taxon>
        <taxon>Flagellimonas</taxon>
    </lineage>
</organism>
<keyword evidence="3" id="KW-1185">Reference proteome</keyword>
<evidence type="ECO:0000256" key="1">
    <source>
        <dbReference type="SAM" id="Coils"/>
    </source>
</evidence>
<evidence type="ECO:0000313" key="2">
    <source>
        <dbReference type="EMBL" id="RIV37526.1"/>
    </source>
</evidence>
<reference evidence="2 3" key="1">
    <citation type="submission" date="2018-08" db="EMBL/GenBank/DDBJ databases">
        <title>Proposal of Muricauda 72 sp.nov. and Muricauda NH166 sp.nov., isolated from seawater.</title>
        <authorList>
            <person name="Cheng H."/>
            <person name="Wu Y.-H."/>
            <person name="Guo L.-L."/>
            <person name="Xu X.-W."/>
        </authorList>
    </citation>
    <scope>NUCLEOTIDE SEQUENCE [LARGE SCALE GENOMIC DNA]</scope>
    <source>
        <strain evidence="2 3">KCTC 22173</strain>
    </source>
</reference>
<dbReference type="EMBL" id="QXFH01000023">
    <property type="protein sequence ID" value="RIV37526.1"/>
    <property type="molecule type" value="Genomic_DNA"/>
</dbReference>
<keyword evidence="1" id="KW-0175">Coiled coil</keyword>
<accession>A0A3A1NB39</accession>
<sequence>MKTHKNESFRNRSRSLVLALALILFLPAGAVCQGMPVYDNTNFISLAKQLIESAKQTAELLKMVEQLNAVREKVEKVNNAVRQYQAVRDITRHNEQFFEMVRDDLREVLNSPYIHGDEVEVISNAFNGIMEHSLDQLDFMGQVLSNDFLNMTDAERLEILEAQREESQKMLADIKHRKKRYDMIISFRKMQAMIKDRKPNY</sequence>
<name>A0A3A1NB39_9FLAO</name>
<dbReference type="Proteomes" id="UP000266067">
    <property type="component" value="Unassembled WGS sequence"/>
</dbReference>
<comment type="caution">
    <text evidence="2">The sequence shown here is derived from an EMBL/GenBank/DDBJ whole genome shotgun (WGS) entry which is preliminary data.</text>
</comment>
<proteinExistence type="predicted"/>
<dbReference type="OrthoDB" id="1429505at2"/>
<feature type="coiled-coil region" evidence="1">
    <location>
        <begin position="60"/>
        <end position="87"/>
    </location>
</feature>
<dbReference type="RefSeq" id="WP_119606343.1">
    <property type="nucleotide sequence ID" value="NZ_QXFH01000023.1"/>
</dbReference>
<protein>
    <submittedName>
        <fullName evidence="2">Conjugal transfer protein</fullName>
    </submittedName>
</protein>
<gene>
    <name evidence="2" type="ORF">D2V08_01310</name>
</gene>
<evidence type="ECO:0000313" key="3">
    <source>
        <dbReference type="Proteomes" id="UP000266067"/>
    </source>
</evidence>
<dbReference type="AlphaFoldDB" id="A0A3A1NB39"/>